<feature type="domain" description="Amidohydrolase-related" evidence="5">
    <location>
        <begin position="49"/>
        <end position="431"/>
    </location>
</feature>
<sequence length="455" mass="50266">MDLLIKGGTVVTASGSFQADVAIDKEKIVAIGKDLPVEADRVEDATGMLVLPGAIDVHTHMQMPFGGTVSADSYKSGTRAAVCGGVTTIFDYPVQHKGETILGLVNSKKEILETDACSDYAFHCCITDLNGGQILEEMEQAAEAGITSLKCFLVYKKEGMMVDDGMLATLLLRAKELGMMINVHAENPDLIDLRTEQYLKEGKTSAWYHYMSRPEFVAAEADKRVVHWASHLDTPVYIVHMSDQEGLEACEKAKMDGKPVYVETCPQYLEFTCDVYKRPDGRNFVCSPPMKGEASKEALWKALKAGFIDTVATDHCPFQSYEKDWGKDDFSKIPNGCAGVENLYPYMLDAANTGKISFEKVVEVCATNPAKIFGCEDKGAIAVGKDADIVLYDPKKDFTISVNNMHSDYDHTIWEGKELHGYPVKTFLRGNLVYDHGEFVGKPGMGKYVKRIPRR</sequence>
<comment type="caution">
    <text evidence="6">The sequence shown here is derived from an EMBL/GenBank/DDBJ whole genome shotgun (WGS) entry which is preliminary data.</text>
</comment>
<reference evidence="6 7" key="1">
    <citation type="submission" date="2022-03" db="EMBL/GenBank/DDBJ databases">
        <title>Novel taxa within the pig intestine.</title>
        <authorList>
            <person name="Wylensek D."/>
            <person name="Bishof K."/>
            <person name="Afrizal A."/>
            <person name="Clavel T."/>
        </authorList>
    </citation>
    <scope>NUCLEOTIDE SEQUENCE [LARGE SCALE GENOMIC DNA]</scope>
    <source>
        <strain evidence="6 7">Cla-KB-P134</strain>
    </source>
</reference>
<protein>
    <submittedName>
        <fullName evidence="6">Dihydropyrimidinase</fullName>
        <ecNumber evidence="6">3.5.2.2</ecNumber>
    </submittedName>
</protein>
<dbReference type="CDD" id="cd01314">
    <property type="entry name" value="D-HYD"/>
    <property type="match status" value="1"/>
</dbReference>
<dbReference type="InterPro" id="IPR032466">
    <property type="entry name" value="Metal_Hydrolase"/>
</dbReference>
<dbReference type="Pfam" id="PF01979">
    <property type="entry name" value="Amidohydro_1"/>
    <property type="match status" value="1"/>
</dbReference>
<evidence type="ECO:0000256" key="3">
    <source>
        <dbReference type="ARBA" id="ARBA00022723"/>
    </source>
</evidence>
<dbReference type="PANTHER" id="PTHR11647">
    <property type="entry name" value="HYDRANTOINASE/DIHYDROPYRIMIDINASE FAMILY MEMBER"/>
    <property type="match status" value="1"/>
</dbReference>
<dbReference type="Proteomes" id="UP001285244">
    <property type="component" value="Unassembled WGS sequence"/>
</dbReference>
<accession>A0ABU4WKT7</accession>
<evidence type="ECO:0000313" key="6">
    <source>
        <dbReference type="EMBL" id="MDX8417185.1"/>
    </source>
</evidence>
<dbReference type="InterPro" id="IPR006680">
    <property type="entry name" value="Amidohydro-rel"/>
</dbReference>
<evidence type="ECO:0000256" key="4">
    <source>
        <dbReference type="ARBA" id="ARBA00022801"/>
    </source>
</evidence>
<dbReference type="InterPro" id="IPR050378">
    <property type="entry name" value="Metallo-dep_Hydrolases_sf"/>
</dbReference>
<evidence type="ECO:0000256" key="2">
    <source>
        <dbReference type="ARBA" id="ARBA00008829"/>
    </source>
</evidence>
<dbReference type="NCBIfam" id="TIGR02033">
    <property type="entry name" value="D-hydantoinase"/>
    <property type="match status" value="1"/>
</dbReference>
<dbReference type="Gene3D" id="3.20.20.140">
    <property type="entry name" value="Metal-dependent hydrolases"/>
    <property type="match status" value="1"/>
</dbReference>
<dbReference type="Gene3D" id="2.30.40.10">
    <property type="entry name" value="Urease, subunit C, domain 1"/>
    <property type="match status" value="1"/>
</dbReference>
<dbReference type="EMBL" id="JALBUS010000005">
    <property type="protein sequence ID" value="MDX8417185.1"/>
    <property type="molecule type" value="Genomic_DNA"/>
</dbReference>
<dbReference type="PANTHER" id="PTHR11647:SF1">
    <property type="entry name" value="COLLAPSIN RESPONSE MEDIATOR PROTEIN"/>
    <property type="match status" value="1"/>
</dbReference>
<dbReference type="GO" id="GO:0004157">
    <property type="term" value="F:dihydropyrimidinase activity"/>
    <property type="evidence" value="ECO:0007669"/>
    <property type="project" value="UniProtKB-EC"/>
</dbReference>
<comment type="similarity">
    <text evidence="2">Belongs to the metallo-dependent hydrolases superfamily. Hydantoinase/dihydropyrimidinase family.</text>
</comment>
<keyword evidence="3" id="KW-0479">Metal-binding</keyword>
<dbReference type="InterPro" id="IPR011059">
    <property type="entry name" value="Metal-dep_hydrolase_composite"/>
</dbReference>
<dbReference type="EC" id="3.5.2.2" evidence="6"/>
<evidence type="ECO:0000313" key="7">
    <source>
        <dbReference type="Proteomes" id="UP001285244"/>
    </source>
</evidence>
<gene>
    <name evidence="6" type="primary">hydA</name>
    <name evidence="6" type="ORF">MOZ64_04935</name>
</gene>
<comment type="cofactor">
    <cofactor evidence="1">
        <name>Zn(2+)</name>
        <dbReference type="ChEBI" id="CHEBI:29105"/>
    </cofactor>
</comment>
<keyword evidence="4 6" id="KW-0378">Hydrolase</keyword>
<evidence type="ECO:0000256" key="1">
    <source>
        <dbReference type="ARBA" id="ARBA00001947"/>
    </source>
</evidence>
<name>A0ABU4WKT7_9FIRM</name>
<proteinExistence type="inferred from homology"/>
<dbReference type="SUPFAM" id="SSF51556">
    <property type="entry name" value="Metallo-dependent hydrolases"/>
    <property type="match status" value="1"/>
</dbReference>
<organism evidence="6 7">
    <name type="scientific">Absicoccus intestinalis</name>
    <dbReference type="NCBI Taxonomy" id="2926319"/>
    <lineage>
        <taxon>Bacteria</taxon>
        <taxon>Bacillati</taxon>
        <taxon>Bacillota</taxon>
        <taxon>Erysipelotrichia</taxon>
        <taxon>Erysipelotrichales</taxon>
        <taxon>Erysipelotrichaceae</taxon>
        <taxon>Absicoccus</taxon>
    </lineage>
</organism>
<dbReference type="SUPFAM" id="SSF51338">
    <property type="entry name" value="Composite domain of metallo-dependent hydrolases"/>
    <property type="match status" value="1"/>
</dbReference>
<evidence type="ECO:0000259" key="5">
    <source>
        <dbReference type="Pfam" id="PF01979"/>
    </source>
</evidence>
<keyword evidence="7" id="KW-1185">Reference proteome</keyword>
<dbReference type="InterPro" id="IPR011778">
    <property type="entry name" value="Hydantoinase/dihydroPyrase"/>
</dbReference>
<dbReference type="RefSeq" id="WP_320325478.1">
    <property type="nucleotide sequence ID" value="NZ_JALBUS010000005.1"/>
</dbReference>